<comment type="caution">
    <text evidence="2">The sequence shown here is derived from an EMBL/GenBank/DDBJ whole genome shotgun (WGS) entry which is preliminary data.</text>
</comment>
<dbReference type="Proteomes" id="UP000434172">
    <property type="component" value="Unassembled WGS sequence"/>
</dbReference>
<accession>A0A8H3ZTX2</accession>
<gene>
    <name evidence="2" type="ORF">GQ607_006404</name>
</gene>
<dbReference type="EMBL" id="WOWK01000031">
    <property type="protein sequence ID" value="KAF0326201.1"/>
    <property type="molecule type" value="Genomic_DNA"/>
</dbReference>
<dbReference type="AlphaFoldDB" id="A0A8H3ZTX2"/>
<evidence type="ECO:0000256" key="1">
    <source>
        <dbReference type="SAM" id="MobiDB-lite"/>
    </source>
</evidence>
<evidence type="ECO:0000313" key="2">
    <source>
        <dbReference type="EMBL" id="KAF0326201.1"/>
    </source>
</evidence>
<reference evidence="2 3" key="1">
    <citation type="submission" date="2019-12" db="EMBL/GenBank/DDBJ databases">
        <title>A genome sequence resource for the geographically widespread anthracnose pathogen Colletotrichum asianum.</title>
        <authorList>
            <person name="Meng Y."/>
        </authorList>
    </citation>
    <scope>NUCLEOTIDE SEQUENCE [LARGE SCALE GENOMIC DNA]</scope>
    <source>
        <strain evidence="2 3">ICMP 18580</strain>
    </source>
</reference>
<feature type="region of interest" description="Disordered" evidence="1">
    <location>
        <begin position="164"/>
        <end position="184"/>
    </location>
</feature>
<protein>
    <submittedName>
        <fullName evidence="2">Uncharacterized protein</fullName>
    </submittedName>
</protein>
<sequence>MQCSSIRSKDSFAVLIPSGIADAADATDVHVRYMYCTVHAGNLKLLGKQPNKVCDNERTASWLPQYTEMSRNHLVRSGLRHLNAGPGWMRLAVTATIFSYIPHLKILSRREVLATADKRAMVRICWVPAAFFLDYSASCRCRCPGRPLLVGRFRLDPGRPWSIRGWPPTGTETPSDSLPDPRRRRQIARAAPPRNVCRVQSEG</sequence>
<name>A0A8H3ZTX2_9PEZI</name>
<keyword evidence="3" id="KW-1185">Reference proteome</keyword>
<proteinExistence type="predicted"/>
<organism evidence="2 3">
    <name type="scientific">Colletotrichum asianum</name>
    <dbReference type="NCBI Taxonomy" id="702518"/>
    <lineage>
        <taxon>Eukaryota</taxon>
        <taxon>Fungi</taxon>
        <taxon>Dikarya</taxon>
        <taxon>Ascomycota</taxon>
        <taxon>Pezizomycotina</taxon>
        <taxon>Sordariomycetes</taxon>
        <taxon>Hypocreomycetidae</taxon>
        <taxon>Glomerellales</taxon>
        <taxon>Glomerellaceae</taxon>
        <taxon>Colletotrichum</taxon>
        <taxon>Colletotrichum gloeosporioides species complex</taxon>
    </lineage>
</organism>
<evidence type="ECO:0000313" key="3">
    <source>
        <dbReference type="Proteomes" id="UP000434172"/>
    </source>
</evidence>